<sequence length="252" mass="30152">MIWLITIGWSDTSFVDFLVRCENNKSYTKLDIYRWFFSHINDKILQFDYSSLDNIEGDLDLSQLFNLTIEHENLNIFEYKNFLDLSLTEIEQFMRENGENHGMMVTVEQALVQNYEIINVEESCINTVWKITYHPRLLICAQLNDKNNLYDIQLLRPNYLWQIRAVSEKQVYRYLFNHLEQFHLEKLPKLMGKNQHELLEMIESPDYQLQSEMINTQCCNIKSEHIHDKSTQDERFAILIEPALNLLDIIDM</sequence>
<dbReference type="OrthoDB" id="9982737at2759"/>
<name>A0A814GAB3_9BILA</name>
<dbReference type="Proteomes" id="UP000677228">
    <property type="component" value="Unassembled WGS sequence"/>
</dbReference>
<dbReference type="AlphaFoldDB" id="A0A814GAB3"/>
<dbReference type="EMBL" id="CAJOBA010041093">
    <property type="protein sequence ID" value="CAF4106895.1"/>
    <property type="molecule type" value="Genomic_DNA"/>
</dbReference>
<proteinExistence type="predicted"/>
<dbReference type="Proteomes" id="UP000663829">
    <property type="component" value="Unassembled WGS sequence"/>
</dbReference>
<reference evidence="1" key="1">
    <citation type="submission" date="2021-02" db="EMBL/GenBank/DDBJ databases">
        <authorList>
            <person name="Nowell W R."/>
        </authorList>
    </citation>
    <scope>NUCLEOTIDE SEQUENCE</scope>
</reference>
<evidence type="ECO:0000313" key="5">
    <source>
        <dbReference type="Proteomes" id="UP000663829"/>
    </source>
</evidence>
<evidence type="ECO:0000313" key="4">
    <source>
        <dbReference type="EMBL" id="CAF4106895.1"/>
    </source>
</evidence>
<dbReference type="EMBL" id="CAJNOK010019513">
    <property type="protein sequence ID" value="CAF1300665.1"/>
    <property type="molecule type" value="Genomic_DNA"/>
</dbReference>
<organism evidence="1 5">
    <name type="scientific">Didymodactylos carnosus</name>
    <dbReference type="NCBI Taxonomy" id="1234261"/>
    <lineage>
        <taxon>Eukaryota</taxon>
        <taxon>Metazoa</taxon>
        <taxon>Spiralia</taxon>
        <taxon>Gnathifera</taxon>
        <taxon>Rotifera</taxon>
        <taxon>Eurotatoria</taxon>
        <taxon>Bdelloidea</taxon>
        <taxon>Philodinida</taxon>
        <taxon>Philodinidae</taxon>
        <taxon>Didymodactylos</taxon>
    </lineage>
</organism>
<accession>A0A814GAB3</accession>
<dbReference type="Proteomes" id="UP000682733">
    <property type="component" value="Unassembled WGS sequence"/>
</dbReference>
<dbReference type="EMBL" id="CAJOBC010003069">
    <property type="protein sequence ID" value="CAF3765488.1"/>
    <property type="molecule type" value="Genomic_DNA"/>
</dbReference>
<comment type="caution">
    <text evidence="1">The sequence shown here is derived from an EMBL/GenBank/DDBJ whole genome shotgun (WGS) entry which is preliminary data.</text>
</comment>
<evidence type="ECO:0000313" key="1">
    <source>
        <dbReference type="EMBL" id="CAF0993683.1"/>
    </source>
</evidence>
<protein>
    <submittedName>
        <fullName evidence="1">Uncharacterized protein</fullName>
    </submittedName>
</protein>
<evidence type="ECO:0000313" key="3">
    <source>
        <dbReference type="EMBL" id="CAF3765488.1"/>
    </source>
</evidence>
<keyword evidence="5" id="KW-1185">Reference proteome</keyword>
<evidence type="ECO:0000313" key="2">
    <source>
        <dbReference type="EMBL" id="CAF1300665.1"/>
    </source>
</evidence>
<dbReference type="EMBL" id="CAJNOQ010003069">
    <property type="protein sequence ID" value="CAF0993683.1"/>
    <property type="molecule type" value="Genomic_DNA"/>
</dbReference>
<dbReference type="Proteomes" id="UP000681722">
    <property type="component" value="Unassembled WGS sequence"/>
</dbReference>
<gene>
    <name evidence="1" type="ORF">GPM918_LOCUS13386</name>
    <name evidence="2" type="ORF">OVA965_LOCUS28515</name>
    <name evidence="3" type="ORF">SRO942_LOCUS13386</name>
    <name evidence="4" type="ORF">TMI583_LOCUS29272</name>
</gene>